<comment type="caution">
    <text evidence="3">The sequence shown here is derived from an EMBL/GenBank/DDBJ whole genome shotgun (WGS) entry which is preliminary data.</text>
</comment>
<name>A0A3N1D5W8_9ACTN</name>
<organism evidence="3 4">
    <name type="scientific">Actinocorallia herbida</name>
    <dbReference type="NCBI Taxonomy" id="58109"/>
    <lineage>
        <taxon>Bacteria</taxon>
        <taxon>Bacillati</taxon>
        <taxon>Actinomycetota</taxon>
        <taxon>Actinomycetes</taxon>
        <taxon>Streptosporangiales</taxon>
        <taxon>Thermomonosporaceae</taxon>
        <taxon>Actinocorallia</taxon>
    </lineage>
</organism>
<evidence type="ECO:0000256" key="1">
    <source>
        <dbReference type="SAM" id="MobiDB-lite"/>
    </source>
</evidence>
<feature type="compositionally biased region" description="Low complexity" evidence="1">
    <location>
        <begin position="264"/>
        <end position="299"/>
    </location>
</feature>
<proteinExistence type="predicted"/>
<dbReference type="EMBL" id="RJKE01000001">
    <property type="protein sequence ID" value="ROO88941.1"/>
    <property type="molecule type" value="Genomic_DNA"/>
</dbReference>
<evidence type="ECO:0000313" key="3">
    <source>
        <dbReference type="EMBL" id="ROO88941.1"/>
    </source>
</evidence>
<feature type="compositionally biased region" description="Pro residues" evidence="1">
    <location>
        <begin position="320"/>
        <end position="329"/>
    </location>
</feature>
<reference evidence="3 4" key="1">
    <citation type="submission" date="2018-11" db="EMBL/GenBank/DDBJ databases">
        <title>Sequencing the genomes of 1000 actinobacteria strains.</title>
        <authorList>
            <person name="Klenk H.-P."/>
        </authorList>
    </citation>
    <scope>NUCLEOTIDE SEQUENCE [LARGE SCALE GENOMIC DNA]</scope>
    <source>
        <strain evidence="3 4">DSM 44254</strain>
    </source>
</reference>
<dbReference type="AlphaFoldDB" id="A0A3N1D5W8"/>
<gene>
    <name evidence="3" type="ORF">EDD29_6626</name>
</gene>
<feature type="compositionally biased region" description="Acidic residues" evidence="1">
    <location>
        <begin position="339"/>
        <end position="351"/>
    </location>
</feature>
<evidence type="ECO:0000259" key="2">
    <source>
        <dbReference type="Pfam" id="PF20568"/>
    </source>
</evidence>
<dbReference type="Proteomes" id="UP000272400">
    <property type="component" value="Unassembled WGS sequence"/>
</dbReference>
<dbReference type="Pfam" id="PF20568">
    <property type="entry name" value="DUF6777"/>
    <property type="match status" value="1"/>
</dbReference>
<feature type="region of interest" description="Disordered" evidence="1">
    <location>
        <begin position="211"/>
        <end position="361"/>
    </location>
</feature>
<accession>A0A3N1D5W8</accession>
<dbReference type="InterPro" id="IPR046704">
    <property type="entry name" value="DUF6777"/>
</dbReference>
<feature type="compositionally biased region" description="Pro residues" evidence="1">
    <location>
        <begin position="233"/>
        <end position="249"/>
    </location>
</feature>
<sequence length="361" mass="35862">MGTRARAVVLLVLLLVIGAAGCGDAGTVITRLAVGDPGPDAYTIVSGTDKEDVGRLAAAGGAKPGDEPGLYGGTRQDAVCDKEALVDFLEGDPAKATAWAAAQGVPPGGIAEFVDTLTPVLLRADTLVTNHGYRDGKATKTPAVLQAGIAVMVNARGVPVVKCNCGNPLSEPEVDVRESDFTGASWTGFSPDKVTVVRPPAADVEELMLVDTEQDTAFDRPVGTEGESDGAPEPVPPAAASEPPSPPSDGPSTGTDGTGGTGTPGATTPAQPPTDEQTAAPTATETGEAGGTLEPTGTADPSGAQSAAPGEPDPATGQPADPPAEPPPAAEATQPPEPEVPEPEPEPEEDGPAPTEAGTTG</sequence>
<feature type="domain" description="DUF6777" evidence="2">
    <location>
        <begin position="64"/>
        <end position="223"/>
    </location>
</feature>
<protein>
    <recommendedName>
        <fullName evidence="2">DUF6777 domain-containing protein</fullName>
    </recommendedName>
</protein>
<dbReference type="PROSITE" id="PS51257">
    <property type="entry name" value="PROKAR_LIPOPROTEIN"/>
    <property type="match status" value="1"/>
</dbReference>
<feature type="compositionally biased region" description="Low complexity" evidence="1">
    <location>
        <begin position="352"/>
        <end position="361"/>
    </location>
</feature>
<evidence type="ECO:0000313" key="4">
    <source>
        <dbReference type="Proteomes" id="UP000272400"/>
    </source>
</evidence>
<keyword evidence="4" id="KW-1185">Reference proteome</keyword>